<dbReference type="GO" id="GO:0008235">
    <property type="term" value="F:metalloexopeptidase activity"/>
    <property type="evidence" value="ECO:0007669"/>
    <property type="project" value="TreeGrafter"/>
</dbReference>
<evidence type="ECO:0000256" key="5">
    <source>
        <dbReference type="ARBA" id="ARBA00023049"/>
    </source>
</evidence>
<organism evidence="7 8">
    <name type="scientific">Thermoflavimicrobium daqui</name>
    <dbReference type="NCBI Taxonomy" id="2137476"/>
    <lineage>
        <taxon>Bacteria</taxon>
        <taxon>Bacillati</taxon>
        <taxon>Bacillota</taxon>
        <taxon>Bacilli</taxon>
        <taxon>Bacillales</taxon>
        <taxon>Thermoactinomycetaceae</taxon>
        <taxon>Thermoflavimicrobium</taxon>
    </lineage>
</organism>
<protein>
    <recommendedName>
        <fullName evidence="6">JAB domain-containing protein</fullName>
    </recommendedName>
</protein>
<gene>
    <name evidence="7" type="ORF">DL897_03175</name>
</gene>
<feature type="domain" description="JAB" evidence="6">
    <location>
        <begin position="29"/>
        <end position="112"/>
    </location>
</feature>
<reference evidence="7 8" key="2">
    <citation type="submission" date="2018-06" db="EMBL/GenBank/DDBJ databases">
        <authorList>
            <person name="Zhirakovskaya E."/>
        </authorList>
    </citation>
    <scope>NUCLEOTIDE SEQUENCE [LARGE SCALE GENOMIC DNA]</scope>
    <source>
        <strain evidence="7 8">FBKL4.011</strain>
    </source>
</reference>
<keyword evidence="4" id="KW-0862">Zinc</keyword>
<dbReference type="AlphaFoldDB" id="A0A364KA24"/>
<reference evidence="7 8" key="1">
    <citation type="submission" date="2018-06" db="EMBL/GenBank/DDBJ databases">
        <title>Thermoflavimicrobium daqus sp. nov., a thermophilic microbe isolated from Moutai-flavour Daqu.</title>
        <authorList>
            <person name="Wang X."/>
            <person name="Zhou H."/>
        </authorList>
    </citation>
    <scope>NUCLEOTIDE SEQUENCE [LARGE SCALE GENOMIC DNA]</scope>
    <source>
        <strain evidence="7 8">FBKL4.011</strain>
    </source>
</reference>
<accession>A0A364KA24</accession>
<dbReference type="Proteomes" id="UP000251213">
    <property type="component" value="Unassembled WGS sequence"/>
</dbReference>
<proteinExistence type="predicted"/>
<name>A0A364KA24_9BACL</name>
<dbReference type="InterPro" id="IPR051929">
    <property type="entry name" value="VirAsm_ModProt"/>
</dbReference>
<keyword evidence="5" id="KW-0482">Metalloprotease</keyword>
<dbReference type="Pfam" id="PF14464">
    <property type="entry name" value="Prok-JAB"/>
    <property type="match status" value="1"/>
</dbReference>
<keyword evidence="2" id="KW-0479">Metal-binding</keyword>
<dbReference type="PANTHER" id="PTHR34858:SF1">
    <property type="entry name" value="CYSO-CYSTEINE PEPTIDASE"/>
    <property type="match status" value="1"/>
</dbReference>
<comment type="caution">
    <text evidence="7">The sequence shown here is derived from an EMBL/GenBank/DDBJ whole genome shotgun (WGS) entry which is preliminary data.</text>
</comment>
<dbReference type="OrthoDB" id="9802958at2"/>
<sequence>MMTISYFSIDSLVIKNIQDYCTSLFPLQGYGILAGQTHYITHFFPITNLNTCACSFEFDPRDYIETIKKLRDLQLEWIGIIHSHTLTDAAPSARDLTHWSYPEKSCWILSLKEVEFNLCAYYIKHGQAIPVIYEIL</sequence>
<evidence type="ECO:0000256" key="2">
    <source>
        <dbReference type="ARBA" id="ARBA00022723"/>
    </source>
</evidence>
<keyword evidence="1" id="KW-0645">Protease</keyword>
<evidence type="ECO:0000256" key="1">
    <source>
        <dbReference type="ARBA" id="ARBA00022670"/>
    </source>
</evidence>
<keyword evidence="8" id="KW-1185">Reference proteome</keyword>
<evidence type="ECO:0000313" key="7">
    <source>
        <dbReference type="EMBL" id="RAL27050.1"/>
    </source>
</evidence>
<keyword evidence="3" id="KW-0378">Hydrolase</keyword>
<dbReference type="Gene3D" id="3.40.140.10">
    <property type="entry name" value="Cytidine Deaminase, domain 2"/>
    <property type="match status" value="1"/>
</dbReference>
<dbReference type="PANTHER" id="PTHR34858">
    <property type="entry name" value="CYSO-CYSTEINE PEPTIDASE"/>
    <property type="match status" value="1"/>
</dbReference>
<dbReference type="GO" id="GO:0008270">
    <property type="term" value="F:zinc ion binding"/>
    <property type="evidence" value="ECO:0007669"/>
    <property type="project" value="TreeGrafter"/>
</dbReference>
<dbReference type="SUPFAM" id="SSF102712">
    <property type="entry name" value="JAB1/MPN domain"/>
    <property type="match status" value="1"/>
</dbReference>
<evidence type="ECO:0000256" key="4">
    <source>
        <dbReference type="ARBA" id="ARBA00022833"/>
    </source>
</evidence>
<dbReference type="GO" id="GO:0006508">
    <property type="term" value="P:proteolysis"/>
    <property type="evidence" value="ECO:0007669"/>
    <property type="project" value="UniProtKB-KW"/>
</dbReference>
<dbReference type="EMBL" id="QJKK01000001">
    <property type="protein sequence ID" value="RAL27050.1"/>
    <property type="molecule type" value="Genomic_DNA"/>
</dbReference>
<evidence type="ECO:0000313" key="8">
    <source>
        <dbReference type="Proteomes" id="UP000251213"/>
    </source>
</evidence>
<evidence type="ECO:0000259" key="6">
    <source>
        <dbReference type="Pfam" id="PF14464"/>
    </source>
</evidence>
<evidence type="ECO:0000256" key="3">
    <source>
        <dbReference type="ARBA" id="ARBA00022801"/>
    </source>
</evidence>
<dbReference type="InterPro" id="IPR028090">
    <property type="entry name" value="JAB_dom_prok"/>
</dbReference>